<dbReference type="EMBL" id="JBBJBU010000019">
    <property type="protein sequence ID" value="KAK7202373.1"/>
    <property type="molecule type" value="Genomic_DNA"/>
</dbReference>
<dbReference type="PROSITE" id="PS00061">
    <property type="entry name" value="ADH_SHORT"/>
    <property type="match status" value="1"/>
</dbReference>
<feature type="domain" description="Ketoreductase" evidence="4">
    <location>
        <begin position="17"/>
        <end position="193"/>
    </location>
</feature>
<sequence length="267" mass="28116">MGKFSAACAAQFSLEGKTALVTGGSRGIGAAIAIGLAEAGADIILLLRDLSSTATKSAIEALGSTCTTVKCDLSNPTEVKAIVKHITTDLSLDIDILVNCGGIQRRHPAEQFPDSDWDEVLQVNLTTCWTLARDVGAYFLATKDKRAPDARCKIINIASLVSFQGGLTVPAYAAAKHGILGMTKALSNDWVGKGINVNAVAPGYIATEMNSALIANETRSRQIMERIPQGRWGKPEDFKAPVVFLAGAGSEYVSGTCVTVDGGWMAR</sequence>
<gene>
    <name evidence="5" type="ORF">BZA70DRAFT_242988</name>
</gene>
<evidence type="ECO:0000256" key="3">
    <source>
        <dbReference type="ARBA" id="ARBA00023002"/>
    </source>
</evidence>
<organism evidence="5 6">
    <name type="scientific">Myxozyma melibiosi</name>
    <dbReference type="NCBI Taxonomy" id="54550"/>
    <lineage>
        <taxon>Eukaryota</taxon>
        <taxon>Fungi</taxon>
        <taxon>Dikarya</taxon>
        <taxon>Ascomycota</taxon>
        <taxon>Saccharomycotina</taxon>
        <taxon>Lipomycetes</taxon>
        <taxon>Lipomycetales</taxon>
        <taxon>Lipomycetaceae</taxon>
        <taxon>Myxozyma</taxon>
    </lineage>
</organism>
<dbReference type="PRINTS" id="PR00080">
    <property type="entry name" value="SDRFAMILY"/>
</dbReference>
<evidence type="ECO:0000259" key="4">
    <source>
        <dbReference type="SMART" id="SM00822"/>
    </source>
</evidence>
<proteinExistence type="inferred from homology"/>
<dbReference type="RefSeq" id="XP_064765406.1">
    <property type="nucleotide sequence ID" value="XM_064910586.1"/>
</dbReference>
<evidence type="ECO:0000313" key="5">
    <source>
        <dbReference type="EMBL" id="KAK7202373.1"/>
    </source>
</evidence>
<dbReference type="InterPro" id="IPR002347">
    <property type="entry name" value="SDR_fam"/>
</dbReference>
<dbReference type="InterPro" id="IPR036291">
    <property type="entry name" value="NAD(P)-bd_dom_sf"/>
</dbReference>
<protein>
    <submittedName>
        <fullName evidence="5">2-deoxy-D-gluconate 3-dehydrogenase</fullName>
    </submittedName>
</protein>
<evidence type="ECO:0000256" key="1">
    <source>
        <dbReference type="ARBA" id="ARBA00006484"/>
    </source>
</evidence>
<dbReference type="PRINTS" id="PR00081">
    <property type="entry name" value="GDHRDH"/>
</dbReference>
<accession>A0ABR1EXN7</accession>
<dbReference type="Proteomes" id="UP001498771">
    <property type="component" value="Unassembled WGS sequence"/>
</dbReference>
<evidence type="ECO:0000256" key="2">
    <source>
        <dbReference type="ARBA" id="ARBA00022857"/>
    </source>
</evidence>
<dbReference type="SUPFAM" id="SSF51735">
    <property type="entry name" value="NAD(P)-binding Rossmann-fold domains"/>
    <property type="match status" value="1"/>
</dbReference>
<dbReference type="InterPro" id="IPR057326">
    <property type="entry name" value="KR_dom"/>
</dbReference>
<dbReference type="Pfam" id="PF13561">
    <property type="entry name" value="adh_short_C2"/>
    <property type="match status" value="1"/>
</dbReference>
<dbReference type="SMART" id="SM00822">
    <property type="entry name" value="PKS_KR"/>
    <property type="match status" value="1"/>
</dbReference>
<keyword evidence="6" id="KW-1185">Reference proteome</keyword>
<dbReference type="PANTHER" id="PTHR42760:SF5">
    <property type="entry name" value="2-DEHYDRO-3-DEOXY-D-GLUCONATE 5-DEHYDROGENASE"/>
    <property type="match status" value="1"/>
</dbReference>
<keyword evidence="2" id="KW-0521">NADP</keyword>
<dbReference type="InterPro" id="IPR020904">
    <property type="entry name" value="Sc_DH/Rdtase_CS"/>
</dbReference>
<name>A0ABR1EXN7_9ASCO</name>
<dbReference type="GeneID" id="90036098"/>
<comment type="similarity">
    <text evidence="1">Belongs to the short-chain dehydrogenases/reductases (SDR) family.</text>
</comment>
<comment type="caution">
    <text evidence="5">The sequence shown here is derived from an EMBL/GenBank/DDBJ whole genome shotgun (WGS) entry which is preliminary data.</text>
</comment>
<evidence type="ECO:0000313" key="6">
    <source>
        <dbReference type="Proteomes" id="UP001498771"/>
    </source>
</evidence>
<dbReference type="PANTHER" id="PTHR42760">
    <property type="entry name" value="SHORT-CHAIN DEHYDROGENASES/REDUCTASES FAMILY MEMBER"/>
    <property type="match status" value="1"/>
</dbReference>
<reference evidence="5 6" key="1">
    <citation type="submission" date="2024-03" db="EMBL/GenBank/DDBJ databases">
        <title>Genome-scale model development and genomic sequencing of the oleaginous clade Lipomyces.</title>
        <authorList>
            <consortium name="Lawrence Berkeley National Laboratory"/>
            <person name="Czajka J.J."/>
            <person name="Han Y."/>
            <person name="Kim J."/>
            <person name="Mondo S.J."/>
            <person name="Hofstad B.A."/>
            <person name="Robles A."/>
            <person name="Haridas S."/>
            <person name="Riley R."/>
            <person name="LaButti K."/>
            <person name="Pangilinan J."/>
            <person name="Andreopoulos W."/>
            <person name="Lipzen A."/>
            <person name="Yan J."/>
            <person name="Wang M."/>
            <person name="Ng V."/>
            <person name="Grigoriev I.V."/>
            <person name="Spatafora J.W."/>
            <person name="Magnuson J.K."/>
            <person name="Baker S.E."/>
            <person name="Pomraning K.R."/>
        </authorList>
    </citation>
    <scope>NUCLEOTIDE SEQUENCE [LARGE SCALE GENOMIC DNA]</scope>
    <source>
        <strain evidence="5 6">Phaff 52-87</strain>
    </source>
</reference>
<dbReference type="Gene3D" id="3.40.50.720">
    <property type="entry name" value="NAD(P)-binding Rossmann-like Domain"/>
    <property type="match status" value="1"/>
</dbReference>
<keyword evidence="3" id="KW-0560">Oxidoreductase</keyword>